<dbReference type="EMBL" id="CAJNOM010003049">
    <property type="protein sequence ID" value="CAF1641058.1"/>
    <property type="molecule type" value="Genomic_DNA"/>
</dbReference>
<dbReference type="GO" id="GO:0051123">
    <property type="term" value="P:RNA polymerase II preinitiation complex assembly"/>
    <property type="evidence" value="ECO:0007669"/>
    <property type="project" value="TreeGrafter"/>
</dbReference>
<dbReference type="InterPro" id="IPR011442">
    <property type="entry name" value="TAF6_C"/>
</dbReference>
<comment type="subcellular location">
    <subcellularLocation>
        <location evidence="1">Nucleus</location>
    </subcellularLocation>
</comment>
<dbReference type="GO" id="GO:0000124">
    <property type="term" value="C:SAGA complex"/>
    <property type="evidence" value="ECO:0007669"/>
    <property type="project" value="InterPro"/>
</dbReference>
<dbReference type="EMBL" id="CAJNOI010002723">
    <property type="protein sequence ID" value="CAF1489438.1"/>
    <property type="molecule type" value="Genomic_DNA"/>
</dbReference>
<gene>
    <name evidence="7" type="ORF">BJG266_LOCUS42524</name>
    <name evidence="8" type="ORF">QVE165_LOCUS59405</name>
</gene>
<keyword evidence="9" id="KW-1185">Reference proteome</keyword>
<evidence type="ECO:0000256" key="4">
    <source>
        <dbReference type="ARBA" id="ARBA00023163"/>
    </source>
</evidence>
<keyword evidence="5" id="KW-0539">Nucleus</keyword>
<keyword evidence="4" id="KW-0804">Transcription</keyword>
<comment type="caution">
    <text evidence="8">The sequence shown here is derived from an EMBL/GenBank/DDBJ whole genome shotgun (WGS) entry which is preliminary data.</text>
</comment>
<proteinExistence type="inferred from homology"/>
<name>A0A816DRV9_9BILA</name>
<evidence type="ECO:0000313" key="7">
    <source>
        <dbReference type="EMBL" id="CAF1489438.1"/>
    </source>
</evidence>
<dbReference type="GO" id="GO:0016251">
    <property type="term" value="F:RNA polymerase II general transcription initiation factor activity"/>
    <property type="evidence" value="ECO:0007669"/>
    <property type="project" value="InterPro"/>
</dbReference>
<sequence length="220" mass="25325">MISDLGNEEKKKYLKFTRKCRRTKMTIDDFQSTMTNTIFRTTTVAGLSHHEVQCIDDHKLQLDQVITAPMPKIPLDISTRTHWLTIEGKQSTINENLEIISKADLTTVSFDPETIASLLTETSLHQILSQIVLFICEGVQINLMQYNIAISIYLMRMTSALSPNYFQLLCHLFIHDLRNRIVRILIQTFHSERLPLVGLCEMDQKTIDELLFSIIRALGD</sequence>
<dbReference type="PANTHER" id="PTHR10221">
    <property type="entry name" value="TRANSCRIPTION INITIATION FACTOR TFIID SUBUNIT 6"/>
    <property type="match status" value="1"/>
</dbReference>
<dbReference type="Proteomes" id="UP000663832">
    <property type="component" value="Unassembled WGS sequence"/>
</dbReference>
<dbReference type="InterPro" id="IPR046344">
    <property type="entry name" value="TAF6_C_sf"/>
</dbReference>
<dbReference type="GO" id="GO:0046695">
    <property type="term" value="C:SLIK (SAGA-like) complex"/>
    <property type="evidence" value="ECO:0007669"/>
    <property type="project" value="InterPro"/>
</dbReference>
<dbReference type="OrthoDB" id="361039at2759"/>
<keyword evidence="3" id="KW-0805">Transcription regulation</keyword>
<evidence type="ECO:0000259" key="6">
    <source>
        <dbReference type="Pfam" id="PF07571"/>
    </source>
</evidence>
<evidence type="ECO:0000313" key="9">
    <source>
        <dbReference type="Proteomes" id="UP000663832"/>
    </source>
</evidence>
<organism evidence="8 9">
    <name type="scientific">Adineta steineri</name>
    <dbReference type="NCBI Taxonomy" id="433720"/>
    <lineage>
        <taxon>Eukaryota</taxon>
        <taxon>Metazoa</taxon>
        <taxon>Spiralia</taxon>
        <taxon>Gnathifera</taxon>
        <taxon>Rotifera</taxon>
        <taxon>Eurotatoria</taxon>
        <taxon>Bdelloidea</taxon>
        <taxon>Adinetida</taxon>
        <taxon>Adinetidae</taxon>
        <taxon>Adineta</taxon>
    </lineage>
</organism>
<dbReference type="InterPro" id="IPR037796">
    <property type="entry name" value="TAF6"/>
</dbReference>
<dbReference type="PANTHER" id="PTHR10221:SF9">
    <property type="entry name" value="TRANSCRIPTION INITIATION FACTOR TFIID SUBUNIT 6"/>
    <property type="match status" value="1"/>
</dbReference>
<evidence type="ECO:0000256" key="1">
    <source>
        <dbReference type="ARBA" id="ARBA00004123"/>
    </source>
</evidence>
<evidence type="ECO:0000256" key="2">
    <source>
        <dbReference type="ARBA" id="ARBA00007688"/>
    </source>
</evidence>
<dbReference type="AlphaFoldDB" id="A0A816DRV9"/>
<dbReference type="GO" id="GO:0003713">
    <property type="term" value="F:transcription coactivator activity"/>
    <property type="evidence" value="ECO:0007669"/>
    <property type="project" value="TreeGrafter"/>
</dbReference>
<dbReference type="GO" id="GO:0005669">
    <property type="term" value="C:transcription factor TFIID complex"/>
    <property type="evidence" value="ECO:0007669"/>
    <property type="project" value="InterPro"/>
</dbReference>
<evidence type="ECO:0000256" key="3">
    <source>
        <dbReference type="ARBA" id="ARBA00023015"/>
    </source>
</evidence>
<feature type="domain" description="TAF6 C-terminal HEAT repeat" evidence="6">
    <location>
        <begin position="113"/>
        <end position="188"/>
    </location>
</feature>
<reference evidence="8" key="1">
    <citation type="submission" date="2021-02" db="EMBL/GenBank/DDBJ databases">
        <authorList>
            <person name="Nowell W R."/>
        </authorList>
    </citation>
    <scope>NUCLEOTIDE SEQUENCE</scope>
</reference>
<comment type="similarity">
    <text evidence="2">Belongs to the TAF6 family.</text>
</comment>
<dbReference type="Pfam" id="PF07571">
    <property type="entry name" value="TAF6_C"/>
    <property type="match status" value="1"/>
</dbReference>
<accession>A0A816DRV9</accession>
<evidence type="ECO:0000313" key="8">
    <source>
        <dbReference type="EMBL" id="CAF1641058.1"/>
    </source>
</evidence>
<dbReference type="Proteomes" id="UP000663877">
    <property type="component" value="Unassembled WGS sequence"/>
</dbReference>
<protein>
    <recommendedName>
        <fullName evidence="6">TAF6 C-terminal HEAT repeat domain-containing protein</fullName>
    </recommendedName>
</protein>
<evidence type="ECO:0000256" key="5">
    <source>
        <dbReference type="ARBA" id="ARBA00023242"/>
    </source>
</evidence>
<dbReference type="Gene3D" id="1.25.40.770">
    <property type="entry name" value="TAF6, C-terminal HEAT repeat domain"/>
    <property type="match status" value="1"/>
</dbReference>